<proteinExistence type="predicted"/>
<protein>
    <recommendedName>
        <fullName evidence="4">Ig-like domain-containing protein</fullName>
    </recommendedName>
</protein>
<reference evidence="2 3" key="1">
    <citation type="submission" date="2019-08" db="EMBL/GenBank/DDBJ databases">
        <title>The genome sequence of a newly discovered highly antifungal drug resistant Aspergillus species, Aspergillus tanneri NIH 1004.</title>
        <authorList>
            <person name="Mounaud S."/>
            <person name="Singh I."/>
            <person name="Joardar V."/>
            <person name="Pakala S."/>
            <person name="Pakala S."/>
            <person name="Venepally P."/>
            <person name="Chung J.K."/>
            <person name="Losada L."/>
            <person name="Nierman W.C."/>
        </authorList>
    </citation>
    <scope>NUCLEOTIDE SEQUENCE [LARGE SCALE GENOMIC DNA]</scope>
    <source>
        <strain evidence="2 3">NIH1004</strain>
    </source>
</reference>
<dbReference type="OrthoDB" id="3641682at2759"/>
<dbReference type="RefSeq" id="XP_033430573.1">
    <property type="nucleotide sequence ID" value="XM_033564816.1"/>
</dbReference>
<evidence type="ECO:0000313" key="2">
    <source>
        <dbReference type="EMBL" id="KAA8651212.1"/>
    </source>
</evidence>
<gene>
    <name evidence="2" type="ORF">ATNIH1004_000090</name>
</gene>
<sequence length="204" mass="22208">MQSSMLKISLLTLLGVSIALPTQPASANNKTLEERQIFPDYICCDGGCLYEIIGDGDPHTDYLHRQLTQIINCKGGPGADGCSGSYNEGNSFAYTVTGGAAVSFFNGGFSVSETWSESETYTCMGKEDADAVCIWYDMAYTSYTVQVVNRDRVMESCSTQPLGPLVMSSPNTNNKGGAGYYCVYGQEYCRDKGSEYWCLTNDDC</sequence>
<feature type="chain" id="PRO_5024465696" description="Ig-like domain-containing protein" evidence="1">
    <location>
        <begin position="28"/>
        <end position="204"/>
    </location>
</feature>
<comment type="caution">
    <text evidence="2">The sequence shown here is derived from an EMBL/GenBank/DDBJ whole genome shotgun (WGS) entry which is preliminary data.</text>
</comment>
<name>A0A5M9MVQ0_9EURO</name>
<keyword evidence="1" id="KW-0732">Signal</keyword>
<dbReference type="VEuPathDB" id="FungiDB:EYZ11_005181"/>
<dbReference type="AlphaFoldDB" id="A0A5M9MVQ0"/>
<feature type="signal peptide" evidence="1">
    <location>
        <begin position="1"/>
        <end position="27"/>
    </location>
</feature>
<dbReference type="GeneID" id="54322792"/>
<organism evidence="2 3">
    <name type="scientific">Aspergillus tanneri</name>
    <dbReference type="NCBI Taxonomy" id="1220188"/>
    <lineage>
        <taxon>Eukaryota</taxon>
        <taxon>Fungi</taxon>
        <taxon>Dikarya</taxon>
        <taxon>Ascomycota</taxon>
        <taxon>Pezizomycotina</taxon>
        <taxon>Eurotiomycetes</taxon>
        <taxon>Eurotiomycetidae</taxon>
        <taxon>Eurotiales</taxon>
        <taxon>Aspergillaceae</taxon>
        <taxon>Aspergillus</taxon>
        <taxon>Aspergillus subgen. Circumdati</taxon>
    </lineage>
</organism>
<dbReference type="EMBL" id="QUQM01000002">
    <property type="protein sequence ID" value="KAA8651212.1"/>
    <property type="molecule type" value="Genomic_DNA"/>
</dbReference>
<evidence type="ECO:0000313" key="3">
    <source>
        <dbReference type="Proteomes" id="UP000324241"/>
    </source>
</evidence>
<accession>A0A5M9MVQ0</accession>
<evidence type="ECO:0000256" key="1">
    <source>
        <dbReference type="SAM" id="SignalP"/>
    </source>
</evidence>
<evidence type="ECO:0008006" key="4">
    <source>
        <dbReference type="Google" id="ProtNLM"/>
    </source>
</evidence>
<dbReference type="Proteomes" id="UP000324241">
    <property type="component" value="Unassembled WGS sequence"/>
</dbReference>